<protein>
    <submittedName>
        <fullName evidence="4">VWA domain-containing protein</fullName>
    </submittedName>
</protein>
<proteinExistence type="predicted"/>
<dbReference type="Pfam" id="PF13519">
    <property type="entry name" value="VWA_2"/>
    <property type="match status" value="1"/>
</dbReference>
<evidence type="ECO:0000313" key="5">
    <source>
        <dbReference type="Proteomes" id="UP000693972"/>
    </source>
</evidence>
<dbReference type="RefSeq" id="WP_257892182.1">
    <property type="nucleotide sequence ID" value="NZ_JAIMBW010000001.1"/>
</dbReference>
<evidence type="ECO:0000313" key="4">
    <source>
        <dbReference type="EMBL" id="QXL89135.1"/>
    </source>
</evidence>
<dbReference type="PROSITE" id="PS50234">
    <property type="entry name" value="VWFA"/>
    <property type="match status" value="1"/>
</dbReference>
<keyword evidence="1" id="KW-0732">Signal</keyword>
<evidence type="ECO:0000313" key="3">
    <source>
        <dbReference type="EMBL" id="MBY4892385.1"/>
    </source>
</evidence>
<organism evidence="4">
    <name type="scientific">Gymnodinialimonas phycosphaerae</name>
    <dbReference type="NCBI Taxonomy" id="2841589"/>
    <lineage>
        <taxon>Bacteria</taxon>
        <taxon>Pseudomonadati</taxon>
        <taxon>Pseudomonadota</taxon>
        <taxon>Alphaproteobacteria</taxon>
        <taxon>Rhodobacterales</taxon>
        <taxon>Paracoccaceae</taxon>
        <taxon>Gymnodinialimonas</taxon>
    </lineage>
</organism>
<feature type="domain" description="VWFA" evidence="2">
    <location>
        <begin position="30"/>
        <end position="210"/>
    </location>
</feature>
<keyword evidence="5" id="KW-1185">Reference proteome</keyword>
<dbReference type="InterPro" id="IPR002035">
    <property type="entry name" value="VWF_A"/>
</dbReference>
<name>A0A975YH70_9RHOB</name>
<accession>A0A975YH70</accession>
<gene>
    <name evidence="3" type="ORF">KUL25_06380</name>
    <name evidence="4" type="ORF">KUL25_06385</name>
</gene>
<reference evidence="4 5" key="1">
    <citation type="submission" date="2021-07" db="EMBL/GenBank/DDBJ databases">
        <title>Karlodiniumbacter phycospheric gen. nov., sp. nov., a phycosphere bacterium isolated from karlodinium veneficum.</title>
        <authorList>
            <person name="Peng Y."/>
            <person name="Jiang L."/>
            <person name="Lee J."/>
        </authorList>
    </citation>
    <scope>NUCLEOTIDE SEQUENCE</scope>
    <source>
        <strain evidence="4 5">N5</strain>
    </source>
</reference>
<dbReference type="SMART" id="SM00327">
    <property type="entry name" value="VWA"/>
    <property type="match status" value="1"/>
</dbReference>
<dbReference type="SUPFAM" id="SSF53300">
    <property type="entry name" value="vWA-like"/>
    <property type="match status" value="1"/>
</dbReference>
<feature type="chain" id="PRO_5037608745" evidence="1">
    <location>
        <begin position="24"/>
        <end position="1176"/>
    </location>
</feature>
<dbReference type="EMBL" id="JAIMBW010000001">
    <property type="protein sequence ID" value="MBY4892385.1"/>
    <property type="molecule type" value="Genomic_DNA"/>
</dbReference>
<evidence type="ECO:0000256" key="1">
    <source>
        <dbReference type="SAM" id="SignalP"/>
    </source>
</evidence>
<dbReference type="Gene3D" id="3.40.50.410">
    <property type="entry name" value="von Willebrand factor, type A domain"/>
    <property type="match status" value="1"/>
</dbReference>
<dbReference type="AlphaFoldDB" id="A0A975YH70"/>
<dbReference type="Proteomes" id="UP000693972">
    <property type="component" value="Unassembled WGS sequence"/>
</dbReference>
<feature type="signal peptide" evidence="1">
    <location>
        <begin position="1"/>
        <end position="23"/>
    </location>
</feature>
<dbReference type="InterPro" id="IPR036465">
    <property type="entry name" value="vWFA_dom_sf"/>
</dbReference>
<dbReference type="EMBL" id="CP078073">
    <property type="protein sequence ID" value="QXL89135.1"/>
    <property type="molecule type" value="Genomic_DNA"/>
</dbReference>
<sequence length="1176" mass="125310">MSPMRALFLALITLMMLPLTALAQSADRPNTILVLDGSGSMWGQIDGVNKIVIAREVIAEMLAEMADDVSLGLTVYGHRERGSCTDIETIVAPAPGTQARILEAVNAINPRGRTPMTDAVIAAAQSLRHTEEAATVILVSDGIENCNPDPCAIAAALEATGVDFTAHVIGFDVASEPEARAQMQCIADNTGGQFLTADNATELSQALTQVVAVMPTPMRIEAQVLPQGTLPTRPVTWTILGADGDVISTGTPGPAIDATLLPGTYVAQATRTEPDGPQTYQTSFTVVEGQTDLIVVAMPPIIETSQVTFTARVEPDMSVPASQLAWTLFDSADTVLLGPVVAPGGNVGLLPGEYRLSVERANAGTRHEARFTVEPNTPQEVIIPLPALLVEVSFVARIGDVGGVTITDPVVWDVEPLSTNPVTTNPATFQMSRGAYRVTAYWTAQEIEESVDFVVVDQAREIIVVFPEPAATATLTAPATAPVAADIEVAWEGPGEARDMILIRDPQTDVLLNVVSARDNPAILRLPATPGTYDITYRQEGGNGPIIGSTPIVVTDVSAVLNGPETVEIATRFTVPWEGPGYPQDRIALVPVGETATRSNGRAVSFGNPLELTAPPQPGLYELHYILREGERVIARQAIEVVDVLGSITAPATAVAGSTIEVAWTGPDNPRDYIGIGLASATGGDRWDNFTRTDEGQVLRLQVPPAPGAYVIRYFIDQDRVVIAEAPITVTPASATLTLPATAVAGSTIEVAWTGPDYHRDYIGIGRAGATGGDRWENFTRTEEGTILRLQTPPLPGTYVVRYFMDQDRYVLAEAQITLTEAAASITAPETAVAGSTIEVAWSGPNYPRDFIGIGRVGATGGNQWENYTRTEDGPILRLQTPPVPGTYMIRYFVDQDRTVLAEAQIELTAAASSVSAPSTAVAGSTIDVTWTGPDFPRDFIGIGRLGATGGNQWENYTRTEDGSPLQLLTPTEPGAYVIRYFVDQDRVVQAEAEITLTAPEASITAPATAAVGSLVEIGWTGPDYHRDFIGIGRVGATGGDQWENYTRTEDGSPLQLLMPVQPGAYVIRYFIDQDRAVIAEVPITLTDVVATLTAPQTATAGGTVEVQWTGPDYPRDFIGLGRVGGTGGAQWETYERTSDGSPLTLRVPDTPGSYVLRYFLDQDRRAIAELPITVQ</sequence>
<evidence type="ECO:0000259" key="2">
    <source>
        <dbReference type="PROSITE" id="PS50234"/>
    </source>
</evidence>